<comment type="caution">
    <text evidence="1">The sequence shown here is derived from an EMBL/GenBank/DDBJ whole genome shotgun (WGS) entry which is preliminary data.</text>
</comment>
<name>A0AAN9DZH0_CROPI</name>
<proteinExistence type="predicted"/>
<keyword evidence="2" id="KW-1185">Reference proteome</keyword>
<evidence type="ECO:0000313" key="2">
    <source>
        <dbReference type="Proteomes" id="UP001372338"/>
    </source>
</evidence>
<protein>
    <submittedName>
        <fullName evidence="1">Uncharacterized protein</fullName>
    </submittedName>
</protein>
<dbReference type="AlphaFoldDB" id="A0AAN9DZH0"/>
<organism evidence="1 2">
    <name type="scientific">Crotalaria pallida</name>
    <name type="common">Smooth rattlebox</name>
    <name type="synonym">Crotalaria striata</name>
    <dbReference type="NCBI Taxonomy" id="3830"/>
    <lineage>
        <taxon>Eukaryota</taxon>
        <taxon>Viridiplantae</taxon>
        <taxon>Streptophyta</taxon>
        <taxon>Embryophyta</taxon>
        <taxon>Tracheophyta</taxon>
        <taxon>Spermatophyta</taxon>
        <taxon>Magnoliopsida</taxon>
        <taxon>eudicotyledons</taxon>
        <taxon>Gunneridae</taxon>
        <taxon>Pentapetalae</taxon>
        <taxon>rosids</taxon>
        <taxon>fabids</taxon>
        <taxon>Fabales</taxon>
        <taxon>Fabaceae</taxon>
        <taxon>Papilionoideae</taxon>
        <taxon>50 kb inversion clade</taxon>
        <taxon>genistoids sensu lato</taxon>
        <taxon>core genistoids</taxon>
        <taxon>Crotalarieae</taxon>
        <taxon>Crotalaria</taxon>
    </lineage>
</organism>
<dbReference type="EMBL" id="JAYWIO010000008">
    <property type="protein sequence ID" value="KAK7243718.1"/>
    <property type="molecule type" value="Genomic_DNA"/>
</dbReference>
<gene>
    <name evidence="1" type="ORF">RIF29_38528</name>
</gene>
<accession>A0AAN9DZH0</accession>
<sequence length="91" mass="11037">MKRGRKRIKFLSMRRRWRWWRRSRRTTRLKAGGGQRRRDWSRRMARVEAYGGREGEAGCAEKGGRPRLVVVELIESKRRGSSERPTWQRRP</sequence>
<evidence type="ECO:0000313" key="1">
    <source>
        <dbReference type="EMBL" id="KAK7243718.1"/>
    </source>
</evidence>
<dbReference type="Proteomes" id="UP001372338">
    <property type="component" value="Unassembled WGS sequence"/>
</dbReference>
<reference evidence="1 2" key="1">
    <citation type="submission" date="2024-01" db="EMBL/GenBank/DDBJ databases">
        <title>The genomes of 5 underutilized Papilionoideae crops provide insights into root nodulation and disease resistanc.</title>
        <authorList>
            <person name="Yuan L."/>
        </authorList>
    </citation>
    <scope>NUCLEOTIDE SEQUENCE [LARGE SCALE GENOMIC DNA]</scope>
    <source>
        <strain evidence="1">ZHUSHIDOU_FW_LH</strain>
        <tissue evidence="1">Leaf</tissue>
    </source>
</reference>